<dbReference type="PROSITE" id="PS00061">
    <property type="entry name" value="ADH_SHORT"/>
    <property type="match status" value="1"/>
</dbReference>
<evidence type="ECO:0000313" key="4">
    <source>
        <dbReference type="EMBL" id="UOQ60475.1"/>
    </source>
</evidence>
<evidence type="ECO:0000256" key="3">
    <source>
        <dbReference type="RuleBase" id="RU000363"/>
    </source>
</evidence>
<dbReference type="EMBL" id="CP095043">
    <property type="protein sequence ID" value="UOQ60475.1"/>
    <property type="molecule type" value="Genomic_DNA"/>
</dbReference>
<dbReference type="PRINTS" id="PR00080">
    <property type="entry name" value="SDRFAMILY"/>
</dbReference>
<gene>
    <name evidence="4" type="ORF">MUN76_00340</name>
</gene>
<dbReference type="InterPro" id="IPR020904">
    <property type="entry name" value="Sc_DH/Rdtase_CS"/>
</dbReference>
<dbReference type="InterPro" id="IPR002347">
    <property type="entry name" value="SDR_fam"/>
</dbReference>
<dbReference type="PANTHER" id="PTHR44196">
    <property type="entry name" value="DEHYDROGENASE/REDUCTASE SDR FAMILY MEMBER 7B"/>
    <property type="match status" value="1"/>
</dbReference>
<dbReference type="SUPFAM" id="SSF51735">
    <property type="entry name" value="NAD(P)-binding Rossmann-fold domains"/>
    <property type="match status" value="1"/>
</dbReference>
<dbReference type="Gene3D" id="3.40.50.720">
    <property type="entry name" value="NAD(P)-binding Rossmann-like Domain"/>
    <property type="match status" value="1"/>
</dbReference>
<dbReference type="CDD" id="cd05233">
    <property type="entry name" value="SDR_c"/>
    <property type="match status" value="1"/>
</dbReference>
<keyword evidence="2" id="KW-0560">Oxidoreductase</keyword>
<name>A0ABY4FW22_9MICO</name>
<proteinExistence type="inferred from homology"/>
<dbReference type="RefSeq" id="WP_244686145.1">
    <property type="nucleotide sequence ID" value="NZ_CP095043.1"/>
</dbReference>
<dbReference type="InterPro" id="IPR036291">
    <property type="entry name" value="NAD(P)-bd_dom_sf"/>
</dbReference>
<dbReference type="Proteomes" id="UP000831775">
    <property type="component" value="Chromosome"/>
</dbReference>
<dbReference type="PRINTS" id="PR00081">
    <property type="entry name" value="GDHRDH"/>
</dbReference>
<evidence type="ECO:0000256" key="1">
    <source>
        <dbReference type="ARBA" id="ARBA00006484"/>
    </source>
</evidence>
<sequence length="243" mass="25039">MEQLAGTTAVVTGASSGIGRAYARALADAGASVVLVGRNAERLRQVAQSLPGEHLAVPVDVSADGGASEIIGAATDRFGSIDVLLANAGLYLPGDFAEADLAEVRALLDVNVFGAMALVREALPAMIAAGSGDIIVTSSVSGHQAIHWEPVYSASKHAMQSFTHGVRRQLVGTGVRMGAIAPGVVLNELWGIGEDAATEIAAEIAAARGIDSTDVAEAVLFMLTRPRHVNIRDLVILPTSQEI</sequence>
<comment type="similarity">
    <text evidence="1 3">Belongs to the short-chain dehydrogenases/reductases (SDR) family.</text>
</comment>
<reference evidence="4 5" key="1">
    <citation type="submission" date="2022-04" db="EMBL/GenBank/DDBJ databases">
        <title>Leucobacter sp. isolated from rhizosphere of onion.</title>
        <authorList>
            <person name="Won M."/>
            <person name="Lee C.-M."/>
            <person name="Woen H.-Y."/>
            <person name="Kwon S.-W."/>
        </authorList>
    </citation>
    <scope>NUCLEOTIDE SEQUENCE [LARGE SCALE GENOMIC DNA]</scope>
    <source>
        <strain evidence="4 5">H25R-14</strain>
    </source>
</reference>
<protein>
    <submittedName>
        <fullName evidence="4">SDR family oxidoreductase</fullName>
    </submittedName>
</protein>
<evidence type="ECO:0000256" key="2">
    <source>
        <dbReference type="ARBA" id="ARBA00023002"/>
    </source>
</evidence>
<dbReference type="PANTHER" id="PTHR44196:SF1">
    <property type="entry name" value="DEHYDROGENASE_REDUCTASE SDR FAMILY MEMBER 7B"/>
    <property type="match status" value="1"/>
</dbReference>
<keyword evidence="5" id="KW-1185">Reference proteome</keyword>
<organism evidence="4 5">
    <name type="scientific">Leucobacter rhizosphaerae</name>
    <dbReference type="NCBI Taxonomy" id="2932245"/>
    <lineage>
        <taxon>Bacteria</taxon>
        <taxon>Bacillati</taxon>
        <taxon>Actinomycetota</taxon>
        <taxon>Actinomycetes</taxon>
        <taxon>Micrococcales</taxon>
        <taxon>Microbacteriaceae</taxon>
        <taxon>Leucobacter</taxon>
    </lineage>
</organism>
<accession>A0ABY4FW22</accession>
<evidence type="ECO:0000313" key="5">
    <source>
        <dbReference type="Proteomes" id="UP000831775"/>
    </source>
</evidence>
<dbReference type="Pfam" id="PF00106">
    <property type="entry name" value="adh_short"/>
    <property type="match status" value="1"/>
</dbReference>